<accession>A0AAV9IU76</accession>
<keyword evidence="6" id="KW-1133">Transmembrane helix</keyword>
<dbReference type="AlphaFoldDB" id="A0AAV9IU76"/>
<evidence type="ECO:0000256" key="3">
    <source>
        <dbReference type="ARBA" id="ARBA00022448"/>
    </source>
</evidence>
<feature type="repeat" description="Solcar" evidence="8">
    <location>
        <begin position="273"/>
        <end position="355"/>
    </location>
</feature>
<evidence type="ECO:0000256" key="4">
    <source>
        <dbReference type="ARBA" id="ARBA00022692"/>
    </source>
</evidence>
<comment type="caution">
    <text evidence="11">The sequence shown here is derived from an EMBL/GenBank/DDBJ whole genome shotgun (WGS) entry which is preliminary data.</text>
</comment>
<evidence type="ECO:0008006" key="13">
    <source>
        <dbReference type="Google" id="ProtNLM"/>
    </source>
</evidence>
<name>A0AAV9IU76_CYACA</name>
<evidence type="ECO:0000256" key="1">
    <source>
        <dbReference type="ARBA" id="ARBA00004141"/>
    </source>
</evidence>
<evidence type="ECO:0000256" key="5">
    <source>
        <dbReference type="ARBA" id="ARBA00022737"/>
    </source>
</evidence>
<feature type="repeat" description="Solcar" evidence="8">
    <location>
        <begin position="136"/>
        <end position="255"/>
    </location>
</feature>
<dbReference type="InterPro" id="IPR023395">
    <property type="entry name" value="MCP_dom_sf"/>
</dbReference>
<proteinExistence type="inferred from homology"/>
<dbReference type="Pfam" id="PF00153">
    <property type="entry name" value="Mito_carr"/>
    <property type="match status" value="3"/>
</dbReference>
<keyword evidence="12" id="KW-1185">Reference proteome</keyword>
<feature type="repeat" description="Solcar" evidence="8">
    <location>
        <begin position="369"/>
        <end position="459"/>
    </location>
</feature>
<dbReference type="SUPFAM" id="SSF103506">
    <property type="entry name" value="Mitochondrial carrier"/>
    <property type="match status" value="1"/>
</dbReference>
<sequence length="472" mass="52108">MTSFAAPGWRAPESRDPRFPLHGPHHSGSAPDAAFHWDLWRAQWGTAWWDTPWTSPRDALHAASLAYDPSQCVPLLRRNHCGAWEHAATAESWHSRWHYRRPVSLPVVAAPSMRLATASVRHGPLILLERRATPARRMAFEACAGAISEAVVEFLLYPLDTLKQSQQLSPAHRLWIHSRHVVPAWPYPSATNSRPSSASSWRGGPNSLNALQRAVRHWAHGRGIRQLYAGVASGVIGSLPTAALFAIVYESSRRSLLSARQRQHSDKAAAPGGTFWISTTAAALANVISSLVDTPVELVKQNVQACVQPTIRDAMRHVLVQQGARGFWRGYVSNVMRNMPFDALEFGAFEQLKRWVQRWTGQQQLPSWQLLLVGMSAGGTVGALTTPLDVIRTRLMVTVAPAVGSNAAGAGWRGAFHTLQHMIRREGAGVLFHGMIPRITWEAASSGVFFMFFDSLKGSFGLLPYPETTEEE</sequence>
<evidence type="ECO:0000313" key="11">
    <source>
        <dbReference type="EMBL" id="KAK4535828.1"/>
    </source>
</evidence>
<evidence type="ECO:0000256" key="9">
    <source>
        <dbReference type="RuleBase" id="RU000488"/>
    </source>
</evidence>
<dbReference type="PROSITE" id="PS50920">
    <property type="entry name" value="SOLCAR"/>
    <property type="match status" value="3"/>
</dbReference>
<evidence type="ECO:0000256" key="7">
    <source>
        <dbReference type="ARBA" id="ARBA00023136"/>
    </source>
</evidence>
<evidence type="ECO:0000256" key="10">
    <source>
        <dbReference type="SAM" id="MobiDB-lite"/>
    </source>
</evidence>
<keyword evidence="7 8" id="KW-0472">Membrane</keyword>
<evidence type="ECO:0000256" key="8">
    <source>
        <dbReference type="PROSITE-ProRule" id="PRU00282"/>
    </source>
</evidence>
<feature type="region of interest" description="Disordered" evidence="10">
    <location>
        <begin position="1"/>
        <end position="25"/>
    </location>
</feature>
<dbReference type="InterPro" id="IPR018108">
    <property type="entry name" value="MCP_transmembrane"/>
</dbReference>
<keyword evidence="3 9" id="KW-0813">Transport</keyword>
<comment type="subcellular location">
    <subcellularLocation>
        <location evidence="1">Membrane</location>
        <topology evidence="1">Multi-pass membrane protein</topology>
    </subcellularLocation>
</comment>
<dbReference type="Gene3D" id="1.50.40.10">
    <property type="entry name" value="Mitochondrial carrier domain"/>
    <property type="match status" value="2"/>
</dbReference>
<organism evidence="11 12">
    <name type="scientific">Cyanidium caldarium</name>
    <name type="common">Red alga</name>
    <dbReference type="NCBI Taxonomy" id="2771"/>
    <lineage>
        <taxon>Eukaryota</taxon>
        <taxon>Rhodophyta</taxon>
        <taxon>Bangiophyceae</taxon>
        <taxon>Cyanidiales</taxon>
        <taxon>Cyanidiaceae</taxon>
        <taxon>Cyanidium</taxon>
    </lineage>
</organism>
<reference evidence="11 12" key="1">
    <citation type="submission" date="2022-07" db="EMBL/GenBank/DDBJ databases">
        <title>Genome-wide signatures of adaptation to extreme environments.</title>
        <authorList>
            <person name="Cho C.H."/>
            <person name="Yoon H.S."/>
        </authorList>
    </citation>
    <scope>NUCLEOTIDE SEQUENCE [LARGE SCALE GENOMIC DNA]</scope>
    <source>
        <strain evidence="11 12">DBV 063 E5</strain>
    </source>
</reference>
<evidence type="ECO:0000256" key="6">
    <source>
        <dbReference type="ARBA" id="ARBA00022989"/>
    </source>
</evidence>
<gene>
    <name evidence="11" type="ORF">CDCA_CDCA06G1853</name>
</gene>
<keyword evidence="5" id="KW-0677">Repeat</keyword>
<evidence type="ECO:0000313" key="12">
    <source>
        <dbReference type="Proteomes" id="UP001301350"/>
    </source>
</evidence>
<dbReference type="EMBL" id="JANCYW010000006">
    <property type="protein sequence ID" value="KAK4535828.1"/>
    <property type="molecule type" value="Genomic_DNA"/>
</dbReference>
<dbReference type="PANTHER" id="PTHR45667">
    <property type="entry name" value="S-ADENOSYLMETHIONINE MITOCHONDRIAL CARRIER PROTEIN"/>
    <property type="match status" value="1"/>
</dbReference>
<protein>
    <recommendedName>
        <fullName evidence="13">Mitochondrial carrier protein</fullName>
    </recommendedName>
</protein>
<evidence type="ECO:0000256" key="2">
    <source>
        <dbReference type="ARBA" id="ARBA00006375"/>
    </source>
</evidence>
<keyword evidence="4 8" id="KW-0812">Transmembrane</keyword>
<dbReference type="Proteomes" id="UP001301350">
    <property type="component" value="Unassembled WGS sequence"/>
</dbReference>
<comment type="similarity">
    <text evidence="2 9">Belongs to the mitochondrial carrier (TC 2.A.29) family.</text>
</comment>
<dbReference type="GO" id="GO:0016020">
    <property type="term" value="C:membrane"/>
    <property type="evidence" value="ECO:0007669"/>
    <property type="project" value="UniProtKB-SubCell"/>
</dbReference>